<dbReference type="GeneID" id="20037299"/>
<keyword evidence="2" id="KW-1185">Reference proteome</keyword>
<dbReference type="EMBL" id="KI965465">
    <property type="protein sequence ID" value="EUD67836.1"/>
    <property type="molecule type" value="Genomic_DNA"/>
</dbReference>
<accession>W7AQW1</accession>
<organism evidence="1 2">
    <name type="scientific">Plasmodium inui San Antonio 1</name>
    <dbReference type="NCBI Taxonomy" id="1237626"/>
    <lineage>
        <taxon>Eukaryota</taxon>
        <taxon>Sar</taxon>
        <taxon>Alveolata</taxon>
        <taxon>Apicomplexa</taxon>
        <taxon>Aconoidasida</taxon>
        <taxon>Haemosporida</taxon>
        <taxon>Plasmodiidae</taxon>
        <taxon>Plasmodium</taxon>
        <taxon>Plasmodium (Plasmodium)</taxon>
    </lineage>
</organism>
<proteinExistence type="predicted"/>
<gene>
    <name evidence="1" type="ORF">C922_02025</name>
</gene>
<reference evidence="1 2" key="1">
    <citation type="submission" date="2013-02" db="EMBL/GenBank/DDBJ databases">
        <title>The Genome Sequence of Plasmodium inui San Antonio 1.</title>
        <authorList>
            <consortium name="The Broad Institute Genome Sequencing Platform"/>
            <consortium name="The Broad Institute Genome Sequencing Center for Infectious Disease"/>
            <person name="Neafsey D."/>
            <person name="Cheeseman I."/>
            <person name="Volkman S."/>
            <person name="Adams J."/>
            <person name="Walker B."/>
            <person name="Young S.K."/>
            <person name="Zeng Q."/>
            <person name="Gargeya S."/>
            <person name="Fitzgerald M."/>
            <person name="Haas B."/>
            <person name="Abouelleil A."/>
            <person name="Alvarado L."/>
            <person name="Arachchi H.M."/>
            <person name="Berlin A.M."/>
            <person name="Chapman S.B."/>
            <person name="Dewar J."/>
            <person name="Goldberg J."/>
            <person name="Griggs A."/>
            <person name="Gujja S."/>
            <person name="Hansen M."/>
            <person name="Howarth C."/>
            <person name="Imamovic A."/>
            <person name="Larimer J."/>
            <person name="McCowan C."/>
            <person name="Murphy C."/>
            <person name="Neiman D."/>
            <person name="Pearson M."/>
            <person name="Priest M."/>
            <person name="Roberts A."/>
            <person name="Saif S."/>
            <person name="Shea T."/>
            <person name="Sisk P."/>
            <person name="Sykes S."/>
            <person name="Wortman J."/>
            <person name="Nusbaum C."/>
            <person name="Birren B."/>
        </authorList>
    </citation>
    <scope>NUCLEOTIDE SEQUENCE [LARGE SCALE GENOMIC DNA]</scope>
    <source>
        <strain evidence="1 2">San Antonio 1</strain>
    </source>
</reference>
<evidence type="ECO:0000313" key="1">
    <source>
        <dbReference type="EMBL" id="EUD67836.1"/>
    </source>
</evidence>
<dbReference type="VEuPathDB" id="PlasmoDB:C922_02025"/>
<protein>
    <submittedName>
        <fullName evidence="1">Uncharacterized protein</fullName>
    </submittedName>
</protein>
<dbReference type="RefSeq" id="XP_008815846.1">
    <property type="nucleotide sequence ID" value="XM_008817624.1"/>
</dbReference>
<sequence>MKLEEFIKLKQLEEMLNSIQLDGRIKSKYKTVNHSVLSTLKKDKFIYGKLQWIDSDMHRIDLYLEKEIFNEVY</sequence>
<name>W7AQW1_9APIC</name>
<dbReference type="AlphaFoldDB" id="W7AQW1"/>
<dbReference type="Proteomes" id="UP000030640">
    <property type="component" value="Unassembled WGS sequence"/>
</dbReference>
<evidence type="ECO:0000313" key="2">
    <source>
        <dbReference type="Proteomes" id="UP000030640"/>
    </source>
</evidence>
<dbReference type="OrthoDB" id="387326at2759"/>